<accession>A0A7S5DRB0</accession>
<evidence type="ECO:0000256" key="1">
    <source>
        <dbReference type="SAM" id="Phobius"/>
    </source>
</evidence>
<keyword evidence="1" id="KW-0812">Transmembrane</keyword>
<proteinExistence type="predicted"/>
<sequence length="104" mass="11710">MAWNRRFDPLTDRDCRPCPACGQARLVSLAKDAGPVLRPARLREPSADGLSGERSVTILNSFDINPSSLNFFNPLFLFVFLLSSYPQISIFRQKGDIKSGSYEW</sequence>
<reference evidence="2" key="1">
    <citation type="submission" date="2018-12" db="EMBL/GenBank/DDBJ databases">
        <title>Three Rhizobium rhizogenes strains isolated from the same crown gall tumor carry diverse plasmids.</title>
        <authorList>
            <person name="Pulawska J."/>
            <person name="Kuzmanovic N."/>
        </authorList>
    </citation>
    <scope>NUCLEOTIDE SEQUENCE</scope>
    <source>
        <strain evidence="2">C5.7</strain>
        <plasmid evidence="2">pC5.7c</plasmid>
    </source>
</reference>
<dbReference type="AlphaFoldDB" id="A0A7S5DRB0"/>
<keyword evidence="2" id="KW-0614">Plasmid</keyword>
<protein>
    <submittedName>
        <fullName evidence="2">Uncharacterized protein</fullName>
    </submittedName>
</protein>
<feature type="transmembrane region" description="Helical" evidence="1">
    <location>
        <begin position="71"/>
        <end position="91"/>
    </location>
</feature>
<keyword evidence="1" id="KW-0472">Membrane</keyword>
<evidence type="ECO:0000313" key="2">
    <source>
        <dbReference type="EMBL" id="QCL09326.1"/>
    </source>
</evidence>
<gene>
    <name evidence="2" type="ORF">pC5.7c_459</name>
</gene>
<keyword evidence="1" id="KW-1133">Transmembrane helix</keyword>
<geneLocation type="plasmid" evidence="2">
    <name>pC5.7c</name>
</geneLocation>
<dbReference type="EMBL" id="MK318969">
    <property type="protein sequence ID" value="QCL09326.1"/>
    <property type="molecule type" value="Genomic_DNA"/>
</dbReference>
<organism evidence="2">
    <name type="scientific">Rhizobium rhizogenes</name>
    <name type="common">Agrobacterium rhizogenes</name>
    <dbReference type="NCBI Taxonomy" id="359"/>
    <lineage>
        <taxon>Bacteria</taxon>
        <taxon>Pseudomonadati</taxon>
        <taxon>Pseudomonadota</taxon>
        <taxon>Alphaproteobacteria</taxon>
        <taxon>Hyphomicrobiales</taxon>
        <taxon>Rhizobiaceae</taxon>
        <taxon>Rhizobium/Agrobacterium group</taxon>
        <taxon>Rhizobium</taxon>
    </lineage>
</organism>
<name>A0A7S5DRB0_RHIRH</name>